<feature type="compositionally biased region" description="Polar residues" evidence="1">
    <location>
        <begin position="1"/>
        <end position="21"/>
    </location>
</feature>
<evidence type="ECO:0000259" key="2">
    <source>
        <dbReference type="PROSITE" id="PS50994"/>
    </source>
</evidence>
<dbReference type="GO" id="GO:0003676">
    <property type="term" value="F:nucleic acid binding"/>
    <property type="evidence" value="ECO:0007669"/>
    <property type="project" value="InterPro"/>
</dbReference>
<protein>
    <submittedName>
        <fullName evidence="3">Transposase-like Mu</fullName>
    </submittedName>
</protein>
<dbReference type="STRING" id="41431.PCC8801_2993"/>
<accession>B7JWD5</accession>
<dbReference type="Gene3D" id="3.30.420.10">
    <property type="entry name" value="Ribonuclease H-like superfamily/Ribonuclease H"/>
    <property type="match status" value="1"/>
</dbReference>
<feature type="region of interest" description="Disordered" evidence="1">
    <location>
        <begin position="584"/>
        <end position="620"/>
    </location>
</feature>
<evidence type="ECO:0000256" key="1">
    <source>
        <dbReference type="SAM" id="MobiDB-lite"/>
    </source>
</evidence>
<dbReference type="InterPro" id="IPR012337">
    <property type="entry name" value="RNaseH-like_sf"/>
</dbReference>
<sequence length="677" mass="78641">MIIQSVNSSKQETMSKSNITSHKTEINREEQDLEQTESQKSHQNHLKLINTQLSPATEEIINALEPILQASNTKQRTQAIEKASQMLGKSTRTIRRMLAKMTHEGVATLIRGRQDKGQYRISKQWRDFIIKLYKWGQQDGSRQNISQIYNALIALEAQGEKLRTQMNKKDGYAKLLKPYPEVLEDLIAGKYPSHPTVYKVVRDELERKNKSKARHPGADIDHQVVQTIEENLYITHSNQIWQADHTKLDVFVFESISKENPSAKQEVIRDSKGEPIRPFLTVIIDSYSGCLMGYYLGFVAADSHRVALALRNAILPKQVKEKYGLQNEWEQSGIPEYLVTDRAKEFKSHHAKLIAMQLGFQWKLRAFPSAGGLVETIFNQTNNEVLKSLPGYTGKNVQERDNNVEDHVCMTFEELERELVQYFVDHYNQHHYPKAKIDPQFEVHRRANRWKYGLISEAEIIDERSLDICLLKQAHRKVQKYGTIQFETMIYMGNCLKDYIGEEISLRYDPRNIVTLLAYTAPKNGEPSEFIGVIKARHFEYEQMTFDELKWIIHKLRSQSKDPENISILNERYNHLNFIAKKRTEKGRRSKKAQDKRDQVTNQSTLTEIFPENAPQPNNNSEIVSEEATKTVKMGRKSKKRIITQPLPPETNARVRRRSSGIMTNIQDWNEYKKNNW</sequence>
<organism evidence="3 4">
    <name type="scientific">Rippkaea orientalis (strain PCC 8801 / RF-1)</name>
    <name type="common">Cyanothece sp. (strain PCC 8801)</name>
    <dbReference type="NCBI Taxonomy" id="41431"/>
    <lineage>
        <taxon>Bacteria</taxon>
        <taxon>Bacillati</taxon>
        <taxon>Cyanobacteriota</taxon>
        <taxon>Cyanophyceae</taxon>
        <taxon>Oscillatoriophycideae</taxon>
        <taxon>Chroococcales</taxon>
        <taxon>Aphanothecaceae</taxon>
        <taxon>Rippkaea</taxon>
        <taxon>Rippkaea orientalis</taxon>
    </lineage>
</organism>
<reference evidence="4" key="1">
    <citation type="journal article" date="2011" name="MBio">
        <title>Novel metabolic attributes of the genus Cyanothece, comprising a group of unicellular nitrogen-fixing Cyanobacteria.</title>
        <authorList>
            <person name="Bandyopadhyay A."/>
            <person name="Elvitigala T."/>
            <person name="Welsh E."/>
            <person name="Stockel J."/>
            <person name="Liberton M."/>
            <person name="Min H."/>
            <person name="Sherman L.A."/>
            <person name="Pakrasi H.B."/>
        </authorList>
    </citation>
    <scope>NUCLEOTIDE SEQUENCE [LARGE SCALE GENOMIC DNA]</scope>
    <source>
        <strain evidence="4">PCC 8801</strain>
    </source>
</reference>
<dbReference type="SUPFAM" id="SSF50610">
    <property type="entry name" value="mu transposase, C-terminal domain"/>
    <property type="match status" value="1"/>
</dbReference>
<dbReference type="InterPro" id="IPR001584">
    <property type="entry name" value="Integrase_cat-core"/>
</dbReference>
<name>B7JWD5_RIPO1</name>
<dbReference type="GO" id="GO:0015074">
    <property type="term" value="P:DNA integration"/>
    <property type="evidence" value="ECO:0007669"/>
    <property type="project" value="InterPro"/>
</dbReference>
<dbReference type="InterPro" id="IPR036397">
    <property type="entry name" value="RNaseH_sf"/>
</dbReference>
<dbReference type="eggNOG" id="COG2801">
    <property type="taxonomic scope" value="Bacteria"/>
</dbReference>
<feature type="region of interest" description="Disordered" evidence="1">
    <location>
        <begin position="1"/>
        <end position="43"/>
    </location>
</feature>
<keyword evidence="4" id="KW-1185">Reference proteome</keyword>
<dbReference type="Proteomes" id="UP000008204">
    <property type="component" value="Chromosome"/>
</dbReference>
<feature type="domain" description="Integrase catalytic" evidence="2">
    <location>
        <begin position="232"/>
        <end position="448"/>
    </location>
</feature>
<dbReference type="HOGENOM" id="CLU_017991_2_0_3"/>
<dbReference type="KEGG" id="cyp:PCC8801_2993"/>
<evidence type="ECO:0000313" key="4">
    <source>
        <dbReference type="Proteomes" id="UP000008204"/>
    </source>
</evidence>
<dbReference type="SUPFAM" id="SSF53098">
    <property type="entry name" value="Ribonuclease H-like"/>
    <property type="match status" value="1"/>
</dbReference>
<proteinExistence type="predicted"/>
<dbReference type="Pfam" id="PF09299">
    <property type="entry name" value="Mu-transpos_C"/>
    <property type="match status" value="1"/>
</dbReference>
<dbReference type="EMBL" id="CP001287">
    <property type="protein sequence ID" value="ACK66980.1"/>
    <property type="molecule type" value="Genomic_DNA"/>
</dbReference>
<evidence type="ECO:0000313" key="3">
    <source>
        <dbReference type="EMBL" id="ACK66980.1"/>
    </source>
</evidence>
<dbReference type="InterPro" id="IPR015378">
    <property type="entry name" value="Transposase-like_Mu_C"/>
</dbReference>
<dbReference type="RefSeq" id="WP_012596242.1">
    <property type="nucleotide sequence ID" value="NC_011726.1"/>
</dbReference>
<dbReference type="AlphaFoldDB" id="B7JWD5"/>
<dbReference type="PROSITE" id="PS50994">
    <property type="entry name" value="INTEGRASE"/>
    <property type="match status" value="1"/>
</dbReference>
<gene>
    <name evidence="3" type="ordered locus">PCC8801_2993</name>
</gene>
<dbReference type="InterPro" id="IPR009004">
    <property type="entry name" value="Transposase_Mu_C"/>
</dbReference>